<keyword evidence="1" id="KW-0805">Transcription regulation</keyword>
<dbReference type="InterPro" id="IPR007050">
    <property type="entry name" value="HTH_bacterioopsin"/>
</dbReference>
<dbReference type="InterPro" id="IPR036388">
    <property type="entry name" value="WH-like_DNA-bd_sf"/>
</dbReference>
<comment type="caution">
    <text evidence="5">The sequence shown here is derived from an EMBL/GenBank/DDBJ whole genome shotgun (WGS) entry which is preliminary data.</text>
</comment>
<dbReference type="EMBL" id="JBHSJG010000001">
    <property type="protein sequence ID" value="MFC4986247.1"/>
    <property type="molecule type" value="Genomic_DNA"/>
</dbReference>
<accession>A0ABD5Q946</accession>
<dbReference type="PANTHER" id="PTHR34236:SF1">
    <property type="entry name" value="DIMETHYL SULFOXIDE REDUCTASE TRANSCRIPTIONAL ACTIVATOR"/>
    <property type="match status" value="1"/>
</dbReference>
<evidence type="ECO:0000259" key="3">
    <source>
        <dbReference type="Pfam" id="PF04967"/>
    </source>
</evidence>
<evidence type="ECO:0000256" key="2">
    <source>
        <dbReference type="ARBA" id="ARBA00023163"/>
    </source>
</evidence>
<reference evidence="5 6" key="1">
    <citation type="journal article" date="2019" name="Int. J. Syst. Evol. Microbiol.">
        <title>The Global Catalogue of Microorganisms (GCM) 10K type strain sequencing project: providing services to taxonomists for standard genome sequencing and annotation.</title>
        <authorList>
            <consortium name="The Broad Institute Genomics Platform"/>
            <consortium name="The Broad Institute Genome Sequencing Center for Infectious Disease"/>
            <person name="Wu L."/>
            <person name="Ma J."/>
        </authorList>
    </citation>
    <scope>NUCLEOTIDE SEQUENCE [LARGE SCALE GENOMIC DNA]</scope>
    <source>
        <strain evidence="5 6">CGMCC 1.15824</strain>
    </source>
</reference>
<evidence type="ECO:0000313" key="6">
    <source>
        <dbReference type="Proteomes" id="UP001595925"/>
    </source>
</evidence>
<evidence type="ECO:0000256" key="1">
    <source>
        <dbReference type="ARBA" id="ARBA00023015"/>
    </source>
</evidence>
<name>A0ABD5Q946_9EURY</name>
<protein>
    <submittedName>
        <fullName evidence="5">Bacterio-opsin activator domain-containing protein</fullName>
    </submittedName>
</protein>
<dbReference type="InterPro" id="IPR013324">
    <property type="entry name" value="RNA_pol_sigma_r3/r4-like"/>
</dbReference>
<keyword evidence="2" id="KW-0804">Transcription</keyword>
<feature type="domain" description="HTH bat-type" evidence="3">
    <location>
        <begin position="156"/>
        <end position="207"/>
    </location>
</feature>
<dbReference type="PANTHER" id="PTHR34236">
    <property type="entry name" value="DIMETHYL SULFOXIDE REDUCTASE TRANSCRIPTIONAL ACTIVATOR"/>
    <property type="match status" value="1"/>
</dbReference>
<dbReference type="SUPFAM" id="SSF88659">
    <property type="entry name" value="Sigma3 and sigma4 domains of RNA polymerase sigma factors"/>
    <property type="match status" value="1"/>
</dbReference>
<evidence type="ECO:0000313" key="5">
    <source>
        <dbReference type="EMBL" id="MFC4986247.1"/>
    </source>
</evidence>
<keyword evidence="6" id="KW-1185">Reference proteome</keyword>
<evidence type="ECO:0000259" key="4">
    <source>
        <dbReference type="Pfam" id="PF15915"/>
    </source>
</evidence>
<dbReference type="AlphaFoldDB" id="A0ABD5Q946"/>
<feature type="domain" description="Bacterioopsin transcriptional activator GAF and HTH associated" evidence="4">
    <location>
        <begin position="5"/>
        <end position="134"/>
    </location>
</feature>
<dbReference type="Pfam" id="PF15915">
    <property type="entry name" value="BAT"/>
    <property type="match status" value="1"/>
</dbReference>
<dbReference type="RefSeq" id="WP_224829357.1">
    <property type="nucleotide sequence ID" value="NZ_JAIVEF010000028.1"/>
</dbReference>
<dbReference type="Pfam" id="PF04967">
    <property type="entry name" value="HTH_10"/>
    <property type="match status" value="1"/>
</dbReference>
<dbReference type="Proteomes" id="UP001595925">
    <property type="component" value="Unassembled WGS sequence"/>
</dbReference>
<organism evidence="5 6">
    <name type="scientific">Saliphagus infecundisoli</name>
    <dbReference type="NCBI Taxonomy" id="1849069"/>
    <lineage>
        <taxon>Archaea</taxon>
        <taxon>Methanobacteriati</taxon>
        <taxon>Methanobacteriota</taxon>
        <taxon>Stenosarchaea group</taxon>
        <taxon>Halobacteria</taxon>
        <taxon>Halobacteriales</taxon>
        <taxon>Natrialbaceae</taxon>
        <taxon>Saliphagus</taxon>
    </lineage>
</organism>
<sequence>MATIVEFTIPSEEFALSRTLLELPEMVFQIDRVVAHDTDHLMPFVWASNGDFEALTSVLEDDPTVTEVDHLMSLEDQRFYRMEWTDEAQLVGNMVVEQGGTVQQATAFDDRWHLRVFFPERNHISAAYEHAENNGLQFDVTRIYDMSNIQQARFGLTEEQFEVLRMAVEHGYFDIPRQIPQEQLAEKLNISHQAVSERLRRAIKGLAENAVCTEGGETSPTGNECKIS</sequence>
<gene>
    <name evidence="5" type="ORF">ACFPFO_00335</name>
</gene>
<dbReference type="InterPro" id="IPR031803">
    <property type="entry name" value="BAT_GAF/HTH-assoc"/>
</dbReference>
<dbReference type="Gene3D" id="1.10.10.10">
    <property type="entry name" value="Winged helix-like DNA-binding domain superfamily/Winged helix DNA-binding domain"/>
    <property type="match status" value="1"/>
</dbReference>
<proteinExistence type="predicted"/>